<dbReference type="EMBL" id="MT143011">
    <property type="protein sequence ID" value="QJA91767.1"/>
    <property type="molecule type" value="Genomic_DNA"/>
</dbReference>
<protein>
    <submittedName>
        <fullName evidence="1">Uncharacterized protein</fullName>
    </submittedName>
</protein>
<accession>A0A6M3L9N3</accession>
<proteinExistence type="predicted"/>
<sequence length="61" mass="6536">MEAERKVRYRVNVETTSKGVKSYGCTVEAEGATMDWVLAESDALVAALDARYPAPAEGGKS</sequence>
<dbReference type="AlphaFoldDB" id="A0A6M3L9N3"/>
<name>A0A6M3L9N3_9ZZZZ</name>
<organism evidence="1">
    <name type="scientific">viral metagenome</name>
    <dbReference type="NCBI Taxonomy" id="1070528"/>
    <lineage>
        <taxon>unclassified sequences</taxon>
        <taxon>metagenomes</taxon>
        <taxon>organismal metagenomes</taxon>
    </lineage>
</organism>
<gene>
    <name evidence="1" type="ORF">MM415B03262_0018</name>
</gene>
<reference evidence="1" key="1">
    <citation type="submission" date="2020-03" db="EMBL/GenBank/DDBJ databases">
        <title>The deep terrestrial virosphere.</title>
        <authorList>
            <person name="Holmfeldt K."/>
            <person name="Nilsson E."/>
            <person name="Simone D."/>
            <person name="Lopez-Fernandez M."/>
            <person name="Wu X."/>
            <person name="de Brujin I."/>
            <person name="Lundin D."/>
            <person name="Andersson A."/>
            <person name="Bertilsson S."/>
            <person name="Dopson M."/>
        </authorList>
    </citation>
    <scope>NUCLEOTIDE SEQUENCE</scope>
    <source>
        <strain evidence="1">MM415B03262</strain>
    </source>
</reference>
<evidence type="ECO:0000313" key="1">
    <source>
        <dbReference type="EMBL" id="QJA91767.1"/>
    </source>
</evidence>